<feature type="binding site" evidence="1">
    <location>
        <position position="80"/>
    </location>
    <ligand>
        <name>Fe cation</name>
        <dbReference type="ChEBI" id="CHEBI:24875"/>
    </ligand>
</feature>
<dbReference type="InterPro" id="IPR050867">
    <property type="entry name" value="NiFe/NiFeSe_hydrgnase_LSU"/>
</dbReference>
<reference evidence="2 3" key="1">
    <citation type="submission" date="2020-03" db="EMBL/GenBank/DDBJ databases">
        <title>Genomic Encyclopedia of Type Strains, Phase IV (KMG-IV): sequencing the most valuable type-strain genomes for metagenomic binning, comparative biology and taxonomic classification.</title>
        <authorList>
            <person name="Goeker M."/>
        </authorList>
    </citation>
    <scope>NUCLEOTIDE SEQUENCE [LARGE SCALE GENOMIC DNA]</scope>
    <source>
        <strain evidence="2 3">DSM 24233</strain>
    </source>
</reference>
<proteinExistence type="predicted"/>
<dbReference type="Gene3D" id="1.10.645.10">
    <property type="entry name" value="Cytochrome-c3 Hydrogenase, chain B"/>
    <property type="match status" value="1"/>
</dbReference>
<feature type="binding site" evidence="1">
    <location>
        <position position="543"/>
    </location>
    <ligand>
        <name>Fe cation</name>
        <dbReference type="ChEBI" id="CHEBI:24875"/>
    </ligand>
</feature>
<keyword evidence="1" id="KW-0408">Iron</keyword>
<dbReference type="PANTHER" id="PTHR42958:SF2">
    <property type="entry name" value="UPTAKE HYDROGENASE LARGE SUBUNIT"/>
    <property type="match status" value="1"/>
</dbReference>
<dbReference type="AlphaFoldDB" id="A0A846QHA6"/>
<name>A0A846QHA6_9BACT</name>
<dbReference type="Proteomes" id="UP000580856">
    <property type="component" value="Unassembled WGS sequence"/>
</dbReference>
<evidence type="ECO:0000313" key="2">
    <source>
        <dbReference type="EMBL" id="NJB68206.1"/>
    </source>
</evidence>
<accession>A0A846QHA6</accession>
<dbReference type="GO" id="GO:0016151">
    <property type="term" value="F:nickel cation binding"/>
    <property type="evidence" value="ECO:0007669"/>
    <property type="project" value="InterPro"/>
</dbReference>
<dbReference type="InterPro" id="IPR001501">
    <property type="entry name" value="Ni-dep_hyd_lsu"/>
</dbReference>
<dbReference type="SUPFAM" id="SSF56762">
    <property type="entry name" value="HydB/Nqo4-like"/>
    <property type="match status" value="1"/>
</dbReference>
<keyword evidence="3" id="KW-1185">Reference proteome</keyword>
<dbReference type="RefSeq" id="WP_167941292.1">
    <property type="nucleotide sequence ID" value="NZ_JAATJA010000002.1"/>
</dbReference>
<dbReference type="Pfam" id="PF00374">
    <property type="entry name" value="NiFeSe_Hases"/>
    <property type="match status" value="1"/>
</dbReference>
<comment type="caution">
    <text evidence="2">The sequence shown here is derived from an EMBL/GenBank/DDBJ whole genome shotgun (WGS) entry which is preliminary data.</text>
</comment>
<feature type="binding site" evidence="1">
    <location>
        <position position="540"/>
    </location>
    <ligand>
        <name>Ni(2+)</name>
        <dbReference type="ChEBI" id="CHEBI:49786"/>
    </ligand>
</feature>
<comment type="cofactor">
    <cofactor evidence="1">
        <name>Ni(2+)</name>
        <dbReference type="ChEBI" id="CHEBI:49786"/>
    </cofactor>
</comment>
<evidence type="ECO:0000313" key="3">
    <source>
        <dbReference type="Proteomes" id="UP000580856"/>
    </source>
</evidence>
<dbReference type="InterPro" id="IPR029014">
    <property type="entry name" value="NiFe-Hase_large"/>
</dbReference>
<dbReference type="PANTHER" id="PTHR42958">
    <property type="entry name" value="HYDROGENASE-2 LARGE CHAIN"/>
    <property type="match status" value="1"/>
</dbReference>
<protein>
    <submittedName>
        <fullName evidence="2">Ni,Fe-hydrogenase I large subunit</fullName>
    </submittedName>
</protein>
<dbReference type="EMBL" id="JAATJA010000002">
    <property type="protein sequence ID" value="NJB68206.1"/>
    <property type="molecule type" value="Genomic_DNA"/>
</dbReference>
<keyword evidence="1" id="KW-0479">Metal-binding</keyword>
<keyword evidence="1" id="KW-0533">Nickel</keyword>
<sequence length="561" mass="61030">MMHAYREAAECRAEAPCGYEPREEIVCPGNTFVIRVRLTGGRVVEAWSTGKMMRNMGVILKGELDASGHARFVQQAHCLCNDGHALAAVRAIENLAGMEPSREAQLVRGLVQSLRCVQEHLLHVYQFHLDDWASLSAALRADPANCARLAPRSPLRAQDYRQAQTRLEALAHGQGIAKRDGESREHPEYRGAPEFHLTLRAHGLESLAAQGAINAALKLLDCGPNGFKAYHVGGLPENLDLCADVRCELRKQLAQCRDFVTRTFLPDLELLARTYAHIANLGAGSIFLCGDDYGPRSEAGAFFPGGLVCPPSAARDGSDHWTSGPALGPVHEEHYPRWSLPDRNRYRLTPSQPGPLFRLDTGAFAWLPVPRHGEEACEVGALSRIMGAWASNRDGVQRVMQRTMDACGLTPAALNSTLGRILSRGVESAVLAEAALGWLDELESLPAVKGTRACDDPILPSSGVGTGVVEVPRGTLTHTIRLEERRIAAHDYLIPSLWNFSPRDSQGQRGPLERALLGAPVSSPERPLEILRTVHELDPCNACLVVIENADTGDITTVSAK</sequence>
<gene>
    <name evidence="2" type="ORF">GGQ74_001879</name>
</gene>
<feature type="binding site" evidence="1">
    <location>
        <position position="80"/>
    </location>
    <ligand>
        <name>Ni(2+)</name>
        <dbReference type="ChEBI" id="CHEBI:49786"/>
    </ligand>
</feature>
<organism evidence="2 3">
    <name type="scientific">Desulfobaculum xiamenense</name>
    <dbReference type="NCBI Taxonomy" id="995050"/>
    <lineage>
        <taxon>Bacteria</taxon>
        <taxon>Pseudomonadati</taxon>
        <taxon>Thermodesulfobacteriota</taxon>
        <taxon>Desulfovibrionia</taxon>
        <taxon>Desulfovibrionales</taxon>
        <taxon>Desulfovibrionaceae</taxon>
        <taxon>Desulfobaculum</taxon>
    </lineage>
</organism>
<evidence type="ECO:0000256" key="1">
    <source>
        <dbReference type="PIRSR" id="PIRSR601501-1"/>
    </source>
</evidence>
<comment type="cofactor">
    <cofactor evidence="1">
        <name>Fe cation</name>
        <dbReference type="ChEBI" id="CHEBI:24875"/>
    </cofactor>
</comment>